<dbReference type="PANTHER" id="PTHR48044">
    <property type="entry name" value="GLYCOSYLTRANSFERASE"/>
    <property type="match status" value="1"/>
</dbReference>
<evidence type="ECO:0000259" key="6">
    <source>
        <dbReference type="Pfam" id="PF26168"/>
    </source>
</evidence>
<dbReference type="OrthoDB" id="5835829at2759"/>
<sequence length="451" mass="50901">MASEEVVVVMVPFLAQSHLNQLLHLSRLISAYNIPIHYVSTTCHSRQARNRLHGWNPSDFIHFHDFPDPDFTNPPPNPIAPTEFPTYLQRSLYLRDPVASLIKSLSQTSRRVVVIHDTLMTYVVQDVKSILNAETYVFRPLSVLYHLCITFEVAGRELPFEPEMIRGLPSSSASLSYKLFDFIKLQQSYQTIHVGYVYDSSRVIEGKHLELLERDESCGRKHWALGPVEMQSGSLDSNNRHLCLQWLDNQPENSVVYVSFGTTNTLSDDQIMELAIGLEKSDHRFLWVLCDADKGGVSGNESGRKFVLPLGFEERVKGRGLVMRDWAPQLDILGHLSTGGFMSHCGWNSCMEAMTMGVPIAAWPMSSDQPLNAFSLSSVLGVALLMKEWTPRDELLSSEIIKNVVTKLMDTSEGEAIRKKAVELGGELRRSKMEGGVTRIELESFISFIRR</sequence>
<evidence type="ECO:0000256" key="3">
    <source>
        <dbReference type="ARBA" id="ARBA00022679"/>
    </source>
</evidence>
<proteinExistence type="inferred from homology"/>
<dbReference type="PROSITE" id="PS00375">
    <property type="entry name" value="UDPGT"/>
    <property type="match status" value="1"/>
</dbReference>
<evidence type="ECO:0000313" key="7">
    <source>
        <dbReference type="EMBL" id="PWA40681.1"/>
    </source>
</evidence>
<keyword evidence="3 4" id="KW-0808">Transferase</keyword>
<dbReference type="FunFam" id="3.40.50.2000:FF:000060">
    <property type="entry name" value="Glycosyltransferase"/>
    <property type="match status" value="1"/>
</dbReference>
<gene>
    <name evidence="7" type="ORF">CTI12_AA560630</name>
</gene>
<keyword evidence="2 4" id="KW-0328">Glycosyltransferase</keyword>
<protein>
    <recommendedName>
        <fullName evidence="5">Glycosyltransferase</fullName>
        <ecNumber evidence="5">2.4.1.-</ecNumber>
    </recommendedName>
</protein>
<dbReference type="CDD" id="cd03784">
    <property type="entry name" value="GT1_Gtf-like"/>
    <property type="match status" value="1"/>
</dbReference>
<dbReference type="GO" id="GO:0008194">
    <property type="term" value="F:UDP-glycosyltransferase activity"/>
    <property type="evidence" value="ECO:0007669"/>
    <property type="project" value="InterPro"/>
</dbReference>
<keyword evidence="8" id="KW-1185">Reference proteome</keyword>
<comment type="similarity">
    <text evidence="1 4">Belongs to the UDP-glycosyltransferase family.</text>
</comment>
<name>A0A2U1KVA9_ARTAN</name>
<dbReference type="EMBL" id="PKPP01013611">
    <property type="protein sequence ID" value="PWA40681.1"/>
    <property type="molecule type" value="Genomic_DNA"/>
</dbReference>
<reference evidence="7 8" key="1">
    <citation type="journal article" date="2018" name="Mol. Plant">
        <title>The genome of Artemisia annua provides insight into the evolution of Asteraceae family and artemisinin biosynthesis.</title>
        <authorList>
            <person name="Shen Q."/>
            <person name="Zhang L."/>
            <person name="Liao Z."/>
            <person name="Wang S."/>
            <person name="Yan T."/>
            <person name="Shi P."/>
            <person name="Liu M."/>
            <person name="Fu X."/>
            <person name="Pan Q."/>
            <person name="Wang Y."/>
            <person name="Lv Z."/>
            <person name="Lu X."/>
            <person name="Zhang F."/>
            <person name="Jiang W."/>
            <person name="Ma Y."/>
            <person name="Chen M."/>
            <person name="Hao X."/>
            <person name="Li L."/>
            <person name="Tang Y."/>
            <person name="Lv G."/>
            <person name="Zhou Y."/>
            <person name="Sun X."/>
            <person name="Brodelius P.E."/>
            <person name="Rose J.K.C."/>
            <person name="Tang K."/>
        </authorList>
    </citation>
    <scope>NUCLEOTIDE SEQUENCE [LARGE SCALE GENOMIC DNA]</scope>
    <source>
        <strain evidence="8">cv. Huhao1</strain>
        <tissue evidence="7">Leaf</tissue>
    </source>
</reference>
<evidence type="ECO:0000256" key="5">
    <source>
        <dbReference type="RuleBase" id="RU362057"/>
    </source>
</evidence>
<dbReference type="AlphaFoldDB" id="A0A2U1KVA9"/>
<dbReference type="InterPro" id="IPR035595">
    <property type="entry name" value="UDP_glycos_trans_CS"/>
</dbReference>
<organism evidence="7 8">
    <name type="scientific">Artemisia annua</name>
    <name type="common">Sweet wormwood</name>
    <dbReference type="NCBI Taxonomy" id="35608"/>
    <lineage>
        <taxon>Eukaryota</taxon>
        <taxon>Viridiplantae</taxon>
        <taxon>Streptophyta</taxon>
        <taxon>Embryophyta</taxon>
        <taxon>Tracheophyta</taxon>
        <taxon>Spermatophyta</taxon>
        <taxon>Magnoliopsida</taxon>
        <taxon>eudicotyledons</taxon>
        <taxon>Gunneridae</taxon>
        <taxon>Pentapetalae</taxon>
        <taxon>asterids</taxon>
        <taxon>campanulids</taxon>
        <taxon>Asterales</taxon>
        <taxon>Asteraceae</taxon>
        <taxon>Asteroideae</taxon>
        <taxon>Anthemideae</taxon>
        <taxon>Artemisiinae</taxon>
        <taxon>Artemisia</taxon>
    </lineage>
</organism>
<evidence type="ECO:0000313" key="8">
    <source>
        <dbReference type="Proteomes" id="UP000245207"/>
    </source>
</evidence>
<accession>A0A2U1KVA9</accession>
<feature type="domain" description="Glycosyltransferase N-terminal" evidence="6">
    <location>
        <begin position="4"/>
        <end position="228"/>
    </location>
</feature>
<evidence type="ECO:0000256" key="1">
    <source>
        <dbReference type="ARBA" id="ARBA00009995"/>
    </source>
</evidence>
<dbReference type="Proteomes" id="UP000245207">
    <property type="component" value="Unassembled WGS sequence"/>
</dbReference>
<dbReference type="Pfam" id="PF00201">
    <property type="entry name" value="UDPGT"/>
    <property type="match status" value="1"/>
</dbReference>
<evidence type="ECO:0000256" key="2">
    <source>
        <dbReference type="ARBA" id="ARBA00022676"/>
    </source>
</evidence>
<dbReference type="InterPro" id="IPR058980">
    <property type="entry name" value="Glyco_transf_N"/>
</dbReference>
<dbReference type="GO" id="GO:0016138">
    <property type="term" value="P:glycoside biosynthetic process"/>
    <property type="evidence" value="ECO:0007669"/>
    <property type="project" value="UniProtKB-ARBA"/>
</dbReference>
<evidence type="ECO:0000256" key="4">
    <source>
        <dbReference type="RuleBase" id="RU003718"/>
    </source>
</evidence>
<comment type="caution">
    <text evidence="7">The sequence shown here is derived from an EMBL/GenBank/DDBJ whole genome shotgun (WGS) entry which is preliminary data.</text>
</comment>
<dbReference type="InterPro" id="IPR002213">
    <property type="entry name" value="UDP_glucos_trans"/>
</dbReference>
<dbReference type="Gene3D" id="3.40.50.2000">
    <property type="entry name" value="Glycogen Phosphorylase B"/>
    <property type="match status" value="2"/>
</dbReference>
<dbReference type="PANTHER" id="PTHR48044:SF23">
    <property type="entry name" value="ANTHOCYANIDIN 3-O-GLUCOSYLTRANSFERASE-LIKE"/>
    <property type="match status" value="1"/>
</dbReference>
<dbReference type="EC" id="2.4.1.-" evidence="5"/>
<dbReference type="SUPFAM" id="SSF53756">
    <property type="entry name" value="UDP-Glycosyltransferase/glycogen phosphorylase"/>
    <property type="match status" value="1"/>
</dbReference>
<dbReference type="Pfam" id="PF26168">
    <property type="entry name" value="Glyco_transf_N"/>
    <property type="match status" value="1"/>
</dbReference>